<protein>
    <recommendedName>
        <fullName evidence="4">WXG100 family type VII secretion target</fullName>
    </recommendedName>
</protein>
<sequence length="241" mass="25515">MTRPDSTLKEPQASDPMPFMVSYLAGGNFVSPAFYVSELLKKTLNLDIFGWASQHVTGDWEGVQKAAEAAANLGRFNGAYSRSITDSWQQTAGATWNGHAAGTSEAYFKNLSATLDFQVRPLEEIHRQLTNISTGMRELGRLVGDILQDLADKAIILGITQAAAAAAAATGVGVGVAAAEEAAAAAIILQIIKLAQKLVDLVSKAYKTIYGTIGLLNSLSSQTRPENLPPLPSSSYDFPGA</sequence>
<dbReference type="Proteomes" id="UP000565711">
    <property type="component" value="Unassembled WGS sequence"/>
</dbReference>
<evidence type="ECO:0008006" key="4">
    <source>
        <dbReference type="Google" id="ProtNLM"/>
    </source>
</evidence>
<evidence type="ECO:0000256" key="1">
    <source>
        <dbReference type="SAM" id="MobiDB-lite"/>
    </source>
</evidence>
<dbReference type="AlphaFoldDB" id="A0A846XUZ0"/>
<organism evidence="2 3">
    <name type="scientific">Nocardia vermiculata</name>
    <dbReference type="NCBI Taxonomy" id="257274"/>
    <lineage>
        <taxon>Bacteria</taxon>
        <taxon>Bacillati</taxon>
        <taxon>Actinomycetota</taxon>
        <taxon>Actinomycetes</taxon>
        <taxon>Mycobacteriales</taxon>
        <taxon>Nocardiaceae</taxon>
        <taxon>Nocardia</taxon>
    </lineage>
</organism>
<name>A0A846XUZ0_9NOCA</name>
<keyword evidence="3" id="KW-1185">Reference proteome</keyword>
<comment type="caution">
    <text evidence="2">The sequence shown here is derived from an EMBL/GenBank/DDBJ whole genome shotgun (WGS) entry which is preliminary data.</text>
</comment>
<reference evidence="2 3" key="1">
    <citation type="submission" date="2020-04" db="EMBL/GenBank/DDBJ databases">
        <title>MicrobeNet Type strains.</title>
        <authorList>
            <person name="Nicholson A.C."/>
        </authorList>
    </citation>
    <scope>NUCLEOTIDE SEQUENCE [LARGE SCALE GENOMIC DNA]</scope>
    <source>
        <strain evidence="2 3">JCM 12354</strain>
    </source>
</reference>
<feature type="region of interest" description="Disordered" evidence="1">
    <location>
        <begin position="222"/>
        <end position="241"/>
    </location>
</feature>
<dbReference type="EMBL" id="JAAXOP010000001">
    <property type="protein sequence ID" value="NKY48918.1"/>
    <property type="molecule type" value="Genomic_DNA"/>
</dbReference>
<gene>
    <name evidence="2" type="ORF">HGA08_01675</name>
</gene>
<proteinExistence type="predicted"/>
<evidence type="ECO:0000313" key="2">
    <source>
        <dbReference type="EMBL" id="NKY48918.1"/>
    </source>
</evidence>
<evidence type="ECO:0000313" key="3">
    <source>
        <dbReference type="Proteomes" id="UP000565711"/>
    </source>
</evidence>
<accession>A0A846XUZ0</accession>
<dbReference type="RefSeq" id="WP_067869760.1">
    <property type="nucleotide sequence ID" value="NZ_JAAXOP010000001.1"/>
</dbReference>